<dbReference type="Proteomes" id="UP000006228">
    <property type="component" value="Unassembled WGS sequence"/>
</dbReference>
<reference evidence="5 6" key="1">
    <citation type="journal article" date="2012" name="Int. J. Syst. Evol. Microbiol.">
        <title>Vibrio caribbeanicus sp. nov., isolated from the marine sponge Scleritoderma cyanea.</title>
        <authorList>
            <person name="Hoffmann M."/>
            <person name="Monday S.R."/>
            <person name="Allard M.W."/>
            <person name="Strain E.A."/>
            <person name="Whittaker P."/>
            <person name="Naum M."/>
            <person name="McCarthy P.J."/>
            <person name="Lopez J.V."/>
            <person name="Fischer M."/>
            <person name="Brown E.W."/>
        </authorList>
    </citation>
    <scope>NUCLEOTIDE SEQUENCE [LARGE SCALE GENOMIC DNA]</scope>
    <source>
        <strain evidence="6">DSMZ 21326</strain>
    </source>
</reference>
<dbReference type="Gene3D" id="2.40.420.20">
    <property type="match status" value="1"/>
</dbReference>
<keyword evidence="2" id="KW-0175">Coiled coil</keyword>
<dbReference type="OrthoDB" id="5730196at2"/>
<dbReference type="PANTHER" id="PTHR30469:SF15">
    <property type="entry name" value="HLYD FAMILY OF SECRETION PROTEINS"/>
    <property type="match status" value="1"/>
</dbReference>
<comment type="similarity">
    <text evidence="1">Belongs to the membrane fusion protein (MFP) (TC 8.A.1) family.</text>
</comment>
<dbReference type="GeneID" id="95568944"/>
<dbReference type="Gene3D" id="2.40.50.100">
    <property type="match status" value="1"/>
</dbReference>
<evidence type="ECO:0000256" key="1">
    <source>
        <dbReference type="ARBA" id="ARBA00009477"/>
    </source>
</evidence>
<dbReference type="InterPro" id="IPR058792">
    <property type="entry name" value="Beta-barrel_RND_2"/>
</dbReference>
<gene>
    <name evidence="5" type="ORF">VISI1226_16023</name>
</gene>
<evidence type="ECO:0000313" key="5">
    <source>
        <dbReference type="EMBL" id="EGA70634.1"/>
    </source>
</evidence>
<feature type="domain" description="CusB-like beta-barrel" evidence="4">
    <location>
        <begin position="217"/>
        <end position="286"/>
    </location>
</feature>
<organism evidence="5 6">
    <name type="scientific">Vibrio sinaloensis DSM 21326</name>
    <dbReference type="NCBI Taxonomy" id="945550"/>
    <lineage>
        <taxon>Bacteria</taxon>
        <taxon>Pseudomonadati</taxon>
        <taxon>Pseudomonadota</taxon>
        <taxon>Gammaproteobacteria</taxon>
        <taxon>Vibrionales</taxon>
        <taxon>Vibrionaceae</taxon>
        <taxon>Vibrio</taxon>
        <taxon>Vibrio oreintalis group</taxon>
    </lineage>
</organism>
<dbReference type="PANTHER" id="PTHR30469">
    <property type="entry name" value="MULTIDRUG RESISTANCE PROTEIN MDTA"/>
    <property type="match status" value="1"/>
</dbReference>
<dbReference type="NCBIfam" id="TIGR01730">
    <property type="entry name" value="RND_mfp"/>
    <property type="match status" value="1"/>
</dbReference>
<proteinExistence type="inferred from homology"/>
<evidence type="ECO:0000313" key="6">
    <source>
        <dbReference type="Proteomes" id="UP000006228"/>
    </source>
</evidence>
<accession>E8M5R2</accession>
<dbReference type="InterPro" id="IPR006143">
    <property type="entry name" value="RND_pump_MFP"/>
</dbReference>
<comment type="caution">
    <text evidence="5">The sequence shown here is derived from an EMBL/GenBank/DDBJ whole genome shotgun (WGS) entry which is preliminary data.</text>
</comment>
<dbReference type="RefSeq" id="WP_008076177.1">
    <property type="nucleotide sequence ID" value="NZ_AEVT01000057.1"/>
</dbReference>
<sequence length="346" mass="37378">MKLNNKVLGAGLFALLAFLFVYMAGGFSDKIESAKRHHRLDIDKLETMTLVATQQVNKRVFPGVVSAKQSADIAARLTANVVEVMVDVGDNVTKGDLLLRLESDDLDAIVEQSVQSLSSTQAQLNNARKEYRRAEDLVKKKLIPQSQFDSAESRLQSAQASFNQAKAAVAEAETTFGFSVISAPFDAVITAKSVNAGDTATPGLSLLRLYNPQSLQVEVDVSESALPFVTLGLEVMITFPTVGQSTQAKIIEITPSADAGSRSYKIKLDFNAELGLFPGTYSQVMIPMGTRDELIVPTDAITQVGQLDYVKVLADGQLETRLVQLGEGRRVRKGLSAGETIVLNPN</sequence>
<feature type="coiled-coil region" evidence="2">
    <location>
        <begin position="110"/>
        <end position="175"/>
    </location>
</feature>
<dbReference type="InterPro" id="IPR058624">
    <property type="entry name" value="MdtA-like_HH"/>
</dbReference>
<dbReference type="eggNOG" id="COG0845">
    <property type="taxonomic scope" value="Bacteria"/>
</dbReference>
<name>E8M5R2_PHOS4</name>
<evidence type="ECO:0000256" key="2">
    <source>
        <dbReference type="SAM" id="Coils"/>
    </source>
</evidence>
<protein>
    <submittedName>
        <fullName evidence="5">Membrane-fusion protein</fullName>
    </submittedName>
</protein>
<dbReference type="Gene3D" id="2.40.30.170">
    <property type="match status" value="1"/>
</dbReference>
<evidence type="ECO:0000259" key="4">
    <source>
        <dbReference type="Pfam" id="PF25954"/>
    </source>
</evidence>
<dbReference type="EMBL" id="AEVT01000057">
    <property type="protein sequence ID" value="EGA70634.1"/>
    <property type="molecule type" value="Genomic_DNA"/>
</dbReference>
<dbReference type="Pfam" id="PF25876">
    <property type="entry name" value="HH_MFP_RND"/>
    <property type="match status" value="1"/>
</dbReference>
<evidence type="ECO:0000259" key="3">
    <source>
        <dbReference type="Pfam" id="PF25876"/>
    </source>
</evidence>
<feature type="domain" description="Multidrug resistance protein MdtA-like alpha-helical hairpin" evidence="3">
    <location>
        <begin position="117"/>
        <end position="174"/>
    </location>
</feature>
<dbReference type="Gene3D" id="1.10.287.470">
    <property type="entry name" value="Helix hairpin bin"/>
    <property type="match status" value="1"/>
</dbReference>
<dbReference type="Pfam" id="PF25954">
    <property type="entry name" value="Beta-barrel_RND_2"/>
    <property type="match status" value="1"/>
</dbReference>
<dbReference type="GO" id="GO:0015562">
    <property type="term" value="F:efflux transmembrane transporter activity"/>
    <property type="evidence" value="ECO:0007669"/>
    <property type="project" value="TreeGrafter"/>
</dbReference>
<dbReference type="GO" id="GO:1990281">
    <property type="term" value="C:efflux pump complex"/>
    <property type="evidence" value="ECO:0007669"/>
    <property type="project" value="TreeGrafter"/>
</dbReference>
<dbReference type="SUPFAM" id="SSF111369">
    <property type="entry name" value="HlyD-like secretion proteins"/>
    <property type="match status" value="1"/>
</dbReference>
<dbReference type="AlphaFoldDB" id="E8M5R2"/>